<evidence type="ECO:0000259" key="1">
    <source>
        <dbReference type="Pfam" id="PF01425"/>
    </source>
</evidence>
<reference evidence="2" key="1">
    <citation type="journal article" date="2020" name="Stud. Mycol.">
        <title>101 Dothideomycetes genomes: a test case for predicting lifestyles and emergence of pathogens.</title>
        <authorList>
            <person name="Haridas S."/>
            <person name="Albert R."/>
            <person name="Binder M."/>
            <person name="Bloem J."/>
            <person name="Labutti K."/>
            <person name="Salamov A."/>
            <person name="Andreopoulos B."/>
            <person name="Baker S."/>
            <person name="Barry K."/>
            <person name="Bills G."/>
            <person name="Bluhm B."/>
            <person name="Cannon C."/>
            <person name="Castanera R."/>
            <person name="Culley D."/>
            <person name="Daum C."/>
            <person name="Ezra D."/>
            <person name="Gonzalez J."/>
            <person name="Henrissat B."/>
            <person name="Kuo A."/>
            <person name="Liang C."/>
            <person name="Lipzen A."/>
            <person name="Lutzoni F."/>
            <person name="Magnuson J."/>
            <person name="Mondo S."/>
            <person name="Nolan M."/>
            <person name="Ohm R."/>
            <person name="Pangilinan J."/>
            <person name="Park H.-J."/>
            <person name="Ramirez L."/>
            <person name="Alfaro M."/>
            <person name="Sun H."/>
            <person name="Tritt A."/>
            <person name="Yoshinaga Y."/>
            <person name="Zwiers L.-H."/>
            <person name="Turgeon B."/>
            <person name="Goodwin S."/>
            <person name="Spatafora J."/>
            <person name="Crous P."/>
            <person name="Grigoriev I."/>
        </authorList>
    </citation>
    <scope>NUCLEOTIDE SEQUENCE</scope>
    <source>
        <strain evidence="2">CBS 107.79</strain>
    </source>
</reference>
<gene>
    <name evidence="2" type="ORF">BU23DRAFT_489050</name>
</gene>
<feature type="domain" description="Amidase" evidence="1">
    <location>
        <begin position="32"/>
        <end position="419"/>
    </location>
</feature>
<name>A0A6A5UK58_9PLEO</name>
<sequence length="518" mass="55123">MSLNNLTIPSLLDTSLFELCYGLDQGLFTSVDLIRAYLQRIREVDSNYHAVIEVNPDALDIAKQMDVERVRSSHGRPLLGTPILVKDSIVTLDSMEATAGSMALVGAKPSKESAVVTALRHVGAIILGKTNMAEWAGFRSTSGCSGWSARGGQAYGPFCPNMKTSGSSTGSAIATALGLASAAIGTETCYSIVHPAERCGVVGFTPTRGLLSSEGIIYASAKEDTVGVITKTVNDASGLVSLLADNEDARGNLYVPLAMRTDLCGVRIGIPARGLLPEVDNMHSAKQTAFSKLINHLTTCGANIVSVDKISGVATYAELPARVKGCVLNTDMKTSINNYLSSLITNPNKIHTLDDLIAFTKLCPEEGYPARNVARLEAANATDPSDPLYRYLSSLEDATYATTIPGTLRDFDLHVLLVPNLSATLQTFAAKAGSPVMSVSMGRYPEDTEIEIDARSNLVDVAPGIPFSVYIFGDRNRDGNVIRVGHACERIMNARSGLKPYVLPTTDLAGHTESPHGL</sequence>
<dbReference type="Pfam" id="PF01425">
    <property type="entry name" value="Amidase"/>
    <property type="match status" value="1"/>
</dbReference>
<proteinExistence type="predicted"/>
<accession>A0A6A5UK58</accession>
<dbReference type="Proteomes" id="UP000800036">
    <property type="component" value="Unassembled WGS sequence"/>
</dbReference>
<organism evidence="2 3">
    <name type="scientific">Bimuria novae-zelandiae CBS 107.79</name>
    <dbReference type="NCBI Taxonomy" id="1447943"/>
    <lineage>
        <taxon>Eukaryota</taxon>
        <taxon>Fungi</taxon>
        <taxon>Dikarya</taxon>
        <taxon>Ascomycota</taxon>
        <taxon>Pezizomycotina</taxon>
        <taxon>Dothideomycetes</taxon>
        <taxon>Pleosporomycetidae</taxon>
        <taxon>Pleosporales</taxon>
        <taxon>Massarineae</taxon>
        <taxon>Didymosphaeriaceae</taxon>
        <taxon>Bimuria</taxon>
    </lineage>
</organism>
<dbReference type="SUPFAM" id="SSF75304">
    <property type="entry name" value="Amidase signature (AS) enzymes"/>
    <property type="match status" value="1"/>
</dbReference>
<dbReference type="InterPro" id="IPR036928">
    <property type="entry name" value="AS_sf"/>
</dbReference>
<dbReference type="InterPro" id="IPR023631">
    <property type="entry name" value="Amidase_dom"/>
</dbReference>
<evidence type="ECO:0000313" key="3">
    <source>
        <dbReference type="Proteomes" id="UP000800036"/>
    </source>
</evidence>
<dbReference type="AlphaFoldDB" id="A0A6A5UK58"/>
<dbReference type="PANTHER" id="PTHR42678:SF34">
    <property type="entry name" value="OS04G0183300 PROTEIN"/>
    <property type="match status" value="1"/>
</dbReference>
<protein>
    <submittedName>
        <fullName evidence="2">Amidase signature enzyme</fullName>
    </submittedName>
</protein>
<dbReference type="OrthoDB" id="566138at2759"/>
<dbReference type="PANTHER" id="PTHR42678">
    <property type="entry name" value="AMIDASE"/>
    <property type="match status" value="1"/>
</dbReference>
<dbReference type="Gene3D" id="3.90.1300.10">
    <property type="entry name" value="Amidase signature (AS) domain"/>
    <property type="match status" value="1"/>
</dbReference>
<evidence type="ECO:0000313" key="2">
    <source>
        <dbReference type="EMBL" id="KAF1965603.1"/>
    </source>
</evidence>
<dbReference type="EMBL" id="ML976759">
    <property type="protein sequence ID" value="KAF1965603.1"/>
    <property type="molecule type" value="Genomic_DNA"/>
</dbReference>
<keyword evidence="3" id="KW-1185">Reference proteome</keyword>